<dbReference type="GO" id="GO:0008360">
    <property type="term" value="P:regulation of cell shape"/>
    <property type="evidence" value="ECO:0007669"/>
    <property type="project" value="UniProtKB-KW"/>
</dbReference>
<feature type="binding site" evidence="10">
    <location>
        <position position="165"/>
    </location>
    <ligand>
        <name>UDP-N-acetyl-alpha-D-glucosamine</name>
        <dbReference type="ChEBI" id="CHEBI:57705"/>
    </ligand>
</feature>
<name>A0A0G1Y169_9BACT</name>
<feature type="domain" description="Glycosyltransferase family 28 N-terminal" evidence="11">
    <location>
        <begin position="3"/>
        <end position="141"/>
    </location>
</feature>
<evidence type="ECO:0000313" key="14">
    <source>
        <dbReference type="Proteomes" id="UP000034290"/>
    </source>
</evidence>
<organism evidence="13 14">
    <name type="scientific">Candidatus Giovannonibacteria bacterium GW2011_GWA2_53_7</name>
    <dbReference type="NCBI Taxonomy" id="1618650"/>
    <lineage>
        <taxon>Bacteria</taxon>
        <taxon>Candidatus Giovannoniibacteriota</taxon>
    </lineage>
</organism>
<dbReference type="GO" id="GO:0071555">
    <property type="term" value="P:cell wall organization"/>
    <property type="evidence" value="ECO:0007669"/>
    <property type="project" value="UniProtKB-KW"/>
</dbReference>
<keyword evidence="8 10" id="KW-0131">Cell cycle</keyword>
<keyword evidence="6 10" id="KW-0573">Peptidoglycan synthesis</keyword>
<keyword evidence="4 10" id="KW-0808">Transferase</keyword>
<comment type="caution">
    <text evidence="10">Lacks conserved residue(s) required for the propagation of feature annotation.</text>
</comment>
<dbReference type="GO" id="GO:0051301">
    <property type="term" value="P:cell division"/>
    <property type="evidence" value="ECO:0007669"/>
    <property type="project" value="UniProtKB-KW"/>
</dbReference>
<feature type="binding site" evidence="10">
    <location>
        <position position="287"/>
    </location>
    <ligand>
        <name>UDP-N-acetyl-alpha-D-glucosamine</name>
        <dbReference type="ChEBI" id="CHEBI:57705"/>
    </ligand>
</feature>
<evidence type="ECO:0000256" key="6">
    <source>
        <dbReference type="ARBA" id="ARBA00022984"/>
    </source>
</evidence>
<dbReference type="InterPro" id="IPR006009">
    <property type="entry name" value="GlcNAc_MurG"/>
</dbReference>
<dbReference type="EC" id="2.4.1.227" evidence="10"/>
<dbReference type="InterPro" id="IPR007235">
    <property type="entry name" value="Glyco_trans_28_C"/>
</dbReference>
<dbReference type="GO" id="GO:0051991">
    <property type="term" value="F:UDP-N-acetyl-D-glucosamine:N-acetylmuramoyl-L-alanyl-D-glutamyl-meso-2,6-diaminopimelyl-D-alanyl-D-alanine-diphosphoundecaprenol 4-beta-N-acetylglucosaminlytransferase activity"/>
    <property type="evidence" value="ECO:0007669"/>
    <property type="project" value="RHEA"/>
</dbReference>
<evidence type="ECO:0000256" key="1">
    <source>
        <dbReference type="ARBA" id="ARBA00022475"/>
    </source>
</evidence>
<protein>
    <recommendedName>
        <fullName evidence="10">UDP-N-acetylglucosamine--N-acetylmuramyl-(pentapeptide) pyrophosphoryl-undecaprenol N-acetylglucosamine transferase</fullName>
        <ecNumber evidence="10">2.4.1.227</ecNumber>
    </recommendedName>
    <alternativeName>
        <fullName evidence="10">Undecaprenyl-PP-MurNAc-pentapeptide-UDPGlcNAc GlcNAc transferase</fullName>
    </alternativeName>
</protein>
<dbReference type="GO" id="GO:0005975">
    <property type="term" value="P:carbohydrate metabolic process"/>
    <property type="evidence" value="ECO:0007669"/>
    <property type="project" value="InterPro"/>
</dbReference>
<dbReference type="Gene3D" id="3.40.50.2000">
    <property type="entry name" value="Glycogen Phosphorylase B"/>
    <property type="match status" value="2"/>
</dbReference>
<evidence type="ECO:0000256" key="3">
    <source>
        <dbReference type="ARBA" id="ARBA00022676"/>
    </source>
</evidence>
<dbReference type="UniPathway" id="UPA00219"/>
<dbReference type="Pfam" id="PF04101">
    <property type="entry name" value="Glyco_tran_28_C"/>
    <property type="match status" value="1"/>
</dbReference>
<keyword evidence="7 10" id="KW-0472">Membrane</keyword>
<dbReference type="Pfam" id="PF03033">
    <property type="entry name" value="Glyco_transf_28"/>
    <property type="match status" value="1"/>
</dbReference>
<proteinExistence type="inferred from homology"/>
<dbReference type="CDD" id="cd03785">
    <property type="entry name" value="GT28_MurG"/>
    <property type="match status" value="1"/>
</dbReference>
<accession>A0A0G1Y169</accession>
<comment type="catalytic activity">
    <reaction evidence="10">
        <text>di-trans,octa-cis-undecaprenyl diphospho-N-acetyl-alpha-D-muramoyl-L-alanyl-D-glutamyl-meso-2,6-diaminopimeloyl-D-alanyl-D-alanine + UDP-N-acetyl-alpha-D-glucosamine = di-trans,octa-cis-undecaprenyl diphospho-[N-acetyl-alpha-D-glucosaminyl-(1-&gt;4)]-N-acetyl-alpha-D-muramoyl-L-alanyl-D-glutamyl-meso-2,6-diaminopimeloyl-D-alanyl-D-alanine + UDP + H(+)</text>
        <dbReference type="Rhea" id="RHEA:31227"/>
        <dbReference type="ChEBI" id="CHEBI:15378"/>
        <dbReference type="ChEBI" id="CHEBI:57705"/>
        <dbReference type="ChEBI" id="CHEBI:58223"/>
        <dbReference type="ChEBI" id="CHEBI:61387"/>
        <dbReference type="ChEBI" id="CHEBI:61388"/>
        <dbReference type="EC" id="2.4.1.227"/>
    </reaction>
</comment>
<reference evidence="13 14" key="1">
    <citation type="journal article" date="2015" name="Nature">
        <title>rRNA introns, odd ribosomes, and small enigmatic genomes across a large radiation of phyla.</title>
        <authorList>
            <person name="Brown C.T."/>
            <person name="Hug L.A."/>
            <person name="Thomas B.C."/>
            <person name="Sharon I."/>
            <person name="Castelle C.J."/>
            <person name="Singh A."/>
            <person name="Wilkins M.J."/>
            <person name="Williams K.H."/>
            <person name="Banfield J.F."/>
        </authorList>
    </citation>
    <scope>NUCLEOTIDE SEQUENCE [LARGE SCALE GENOMIC DNA]</scope>
</reference>
<keyword evidence="2 10" id="KW-0132">Cell division</keyword>
<evidence type="ECO:0000256" key="10">
    <source>
        <dbReference type="HAMAP-Rule" id="MF_00033"/>
    </source>
</evidence>
<dbReference type="GO" id="GO:0009252">
    <property type="term" value="P:peptidoglycan biosynthetic process"/>
    <property type="evidence" value="ECO:0007669"/>
    <property type="project" value="UniProtKB-UniRule"/>
</dbReference>
<comment type="subcellular location">
    <subcellularLocation>
        <location evidence="10">Cell membrane</location>
        <topology evidence="10">Peripheral membrane protein</topology>
        <orientation evidence="10">Cytoplasmic side</orientation>
    </subcellularLocation>
</comment>
<dbReference type="PANTHER" id="PTHR21015:SF22">
    <property type="entry name" value="GLYCOSYLTRANSFERASE"/>
    <property type="match status" value="1"/>
</dbReference>
<evidence type="ECO:0000256" key="8">
    <source>
        <dbReference type="ARBA" id="ARBA00023306"/>
    </source>
</evidence>
<gene>
    <name evidence="10" type="primary">murG</name>
    <name evidence="13" type="ORF">UY81_C0007G0002</name>
</gene>
<evidence type="ECO:0000256" key="2">
    <source>
        <dbReference type="ARBA" id="ARBA00022618"/>
    </source>
</evidence>
<comment type="similarity">
    <text evidence="10">Belongs to the glycosyltransferase 28 family. MurG subfamily.</text>
</comment>
<dbReference type="AlphaFoldDB" id="A0A0G1Y169"/>
<evidence type="ECO:0000256" key="4">
    <source>
        <dbReference type="ARBA" id="ARBA00022679"/>
    </source>
</evidence>
<evidence type="ECO:0000259" key="11">
    <source>
        <dbReference type="Pfam" id="PF03033"/>
    </source>
</evidence>
<dbReference type="HAMAP" id="MF_00033">
    <property type="entry name" value="MurG"/>
    <property type="match status" value="1"/>
</dbReference>
<dbReference type="GO" id="GO:0005886">
    <property type="term" value="C:plasma membrane"/>
    <property type="evidence" value="ECO:0007669"/>
    <property type="project" value="UniProtKB-SubCell"/>
</dbReference>
<keyword evidence="5 10" id="KW-0133">Cell shape</keyword>
<dbReference type="PANTHER" id="PTHR21015">
    <property type="entry name" value="UDP-N-ACETYLGLUCOSAMINE--N-ACETYLMURAMYL-(PENTAPEPTIDE) PYROPHOSPHORYL-UNDECAPRENOL N-ACETYLGLUCOSAMINE TRANSFERASE 1"/>
    <property type="match status" value="1"/>
</dbReference>
<keyword evidence="3 10" id="KW-0328">Glycosyltransferase</keyword>
<dbReference type="InterPro" id="IPR004276">
    <property type="entry name" value="GlycoTrans_28_N"/>
</dbReference>
<dbReference type="Proteomes" id="UP000034290">
    <property type="component" value="Unassembled WGS sequence"/>
</dbReference>
<comment type="pathway">
    <text evidence="10">Cell wall biogenesis; peptidoglycan biosynthesis.</text>
</comment>
<comment type="caution">
    <text evidence="13">The sequence shown here is derived from an EMBL/GenBank/DDBJ whole genome shotgun (WGS) entry which is preliminary data.</text>
</comment>
<evidence type="ECO:0000259" key="12">
    <source>
        <dbReference type="Pfam" id="PF04101"/>
    </source>
</evidence>
<dbReference type="GO" id="GO:0050511">
    <property type="term" value="F:undecaprenyldiphospho-muramoylpentapeptide beta-N-acetylglucosaminyltransferase activity"/>
    <property type="evidence" value="ECO:0007669"/>
    <property type="project" value="UniProtKB-UniRule"/>
</dbReference>
<keyword evidence="9 10" id="KW-0961">Cell wall biogenesis/degradation</keyword>
<evidence type="ECO:0000256" key="5">
    <source>
        <dbReference type="ARBA" id="ARBA00022960"/>
    </source>
</evidence>
<comment type="function">
    <text evidence="10">Cell wall formation. Catalyzes the transfer of a GlcNAc subunit on undecaprenyl-pyrophosphoryl-MurNAc-pentapeptide (lipid intermediate I) to form undecaprenyl-pyrophosphoryl-MurNAc-(pentapeptide)GlcNAc (lipid intermediate II).</text>
</comment>
<evidence type="ECO:0000313" key="13">
    <source>
        <dbReference type="EMBL" id="KKW36981.1"/>
    </source>
</evidence>
<dbReference type="EMBL" id="LCRM01000007">
    <property type="protein sequence ID" value="KKW36981.1"/>
    <property type="molecule type" value="Genomic_DNA"/>
</dbReference>
<evidence type="ECO:0000256" key="7">
    <source>
        <dbReference type="ARBA" id="ARBA00023136"/>
    </source>
</evidence>
<keyword evidence="1 10" id="KW-1003">Cell membrane</keyword>
<sequence>MKILFAGGGTLGPVTPLLAVAEAWQKMDPTVSFVWVGTRSGPEREIVQKAGIAFRDIPTARLPRYPSLEWLVLPFRLLAACFLAWRILRRERPSLIASAGGYTAVPVIVMGWLCRIPSWIHQQDVSPLLSNRLCAPFAQCITTAWPSSLKDFPASKTTHLGNPIRRVLLEGKKETARALFGLDDRPTVLVVGGGTGALWMNHLMEEVGPWLVKRTNVIHITGKGKLTEPLRRIGKGYVVRELLMPEEMSQAYAVADLVVARAGMGTLTELAAWRKPSMLIPLPGSAQERNARIVADVGAAKVVSQSAMTVNNFRNVLEDLLSDKQKQRTLSERMGALLLTDVAETFARHVQRICLAPYPGSSAISDSDPAQSVH</sequence>
<evidence type="ECO:0000256" key="9">
    <source>
        <dbReference type="ARBA" id="ARBA00023316"/>
    </source>
</evidence>
<feature type="domain" description="Glycosyl transferase family 28 C-terminal" evidence="12">
    <location>
        <begin position="187"/>
        <end position="334"/>
    </location>
</feature>
<dbReference type="SUPFAM" id="SSF53756">
    <property type="entry name" value="UDP-Glycosyltransferase/glycogen phosphorylase"/>
    <property type="match status" value="1"/>
</dbReference>